<dbReference type="Proteomes" id="UP000004915">
    <property type="component" value="Unassembled WGS sequence"/>
</dbReference>
<gene>
    <name evidence="1" type="ORF">KEK_11073</name>
</gene>
<name>G7CJ32_MYCT3</name>
<accession>G7CJ32</accession>
<protein>
    <submittedName>
        <fullName evidence="1">Uncharacterized protein</fullName>
    </submittedName>
</protein>
<comment type="caution">
    <text evidence="1">The sequence shown here is derived from an EMBL/GenBank/DDBJ whole genome shotgun (WGS) entry which is preliminary data.</text>
</comment>
<dbReference type="AlphaFoldDB" id="G7CJ32"/>
<reference evidence="1 2" key="1">
    <citation type="submission" date="2011-11" db="EMBL/GenBank/DDBJ databases">
        <authorList>
            <consortium name="Tuberculosis Structural Genomics Consortium"/>
            <person name="Ioerger T.R."/>
        </authorList>
    </citation>
    <scope>NUCLEOTIDE SEQUENCE [LARGE SCALE GENOMIC DNA]</scope>
    <source>
        <strain evidence="2">ATCC 19527 / DSM 44167 / CIP 105390 / JCM 6362 / NCTC 10409 / 316</strain>
    </source>
</reference>
<organism evidence="1 2">
    <name type="scientific">Mycolicibacterium thermoresistibile (strain ATCC 19527 / DSM 44167 / CIP 105390 / JCM 6362 / NCTC 10409 / 316)</name>
    <name type="common">Mycobacterium thermoresistibile</name>
    <dbReference type="NCBI Taxonomy" id="1078020"/>
    <lineage>
        <taxon>Bacteria</taxon>
        <taxon>Bacillati</taxon>
        <taxon>Actinomycetota</taxon>
        <taxon>Actinomycetes</taxon>
        <taxon>Mycobacteriales</taxon>
        <taxon>Mycobacteriaceae</taxon>
        <taxon>Mycolicibacterium</taxon>
    </lineage>
</organism>
<dbReference type="EMBL" id="AGVE01000046">
    <property type="protein sequence ID" value="EHI11432.1"/>
    <property type="molecule type" value="Genomic_DNA"/>
</dbReference>
<evidence type="ECO:0000313" key="2">
    <source>
        <dbReference type="Proteomes" id="UP000004915"/>
    </source>
</evidence>
<keyword evidence="2" id="KW-1185">Reference proteome</keyword>
<sequence>MTTMTRNDLRAEIVATMSFSDQAGPRRDRIGRRA</sequence>
<proteinExistence type="predicted"/>
<evidence type="ECO:0000313" key="1">
    <source>
        <dbReference type="EMBL" id="EHI11432.1"/>
    </source>
</evidence>